<reference evidence="2 3" key="1">
    <citation type="journal article" date="2002" name="Nucleic Acids Res.">
        <title>The complete genomic sequence of Mycoplasma penetrans, an intracellular bacterial pathogen in humans.</title>
        <authorList>
            <person name="Sasaki Y."/>
            <person name="Ishikawa J."/>
            <person name="Yamashita A."/>
            <person name="Oshima K."/>
            <person name="Kenri T."/>
            <person name="Furuya K."/>
            <person name="Yoshino C."/>
            <person name="Horino A."/>
            <person name="Shiba T."/>
            <person name="Sasaki T."/>
            <person name="Hattori M."/>
        </authorList>
    </citation>
    <scope>NUCLEOTIDE SEQUENCE [LARGE SCALE GENOMIC DNA]</scope>
    <source>
        <strain evidence="2 3">HF-2</strain>
    </source>
</reference>
<accession>Q8EVC2</accession>
<evidence type="ECO:0000313" key="3">
    <source>
        <dbReference type="Proteomes" id="UP000002522"/>
    </source>
</evidence>
<dbReference type="EMBL" id="BA000026">
    <property type="protein sequence ID" value="BAC44434.1"/>
    <property type="molecule type" value="Genomic_DNA"/>
</dbReference>
<dbReference type="InterPro" id="IPR050896">
    <property type="entry name" value="Mito_lipid_metab_GTPase"/>
</dbReference>
<dbReference type="Proteomes" id="UP000002522">
    <property type="component" value="Chromosome"/>
</dbReference>
<sequence length="361" mass="42039">MKMNYYNKKCLGCGEFFSKDEKSPSYVKEAKENTLYCQRCFRLKNYGVLDNSNIDDAFIENNLSSIDFSLGSIILVVDVFNIEDSLIDEFKNNKNVLLVINKISFFNMFKNILSVTERIKSYIKKLGWNQQVIFYDSVNKFNIKNINAWIEKEAKAKKKVYIVGKTNVGKSSLINALLKFNDKDPCLSVSPIKNTTVNLRKIELSKYSSVIDTPGFQNENNFLSIIKQNNKLNFKKMVLKSFALKDDNQVFFLENIARIECSEIQKGLNSSISFLIIDKFNIHRTNIKNKEKILNKANEMFNIFLDDKYKLKEIIFSNLEKDIKYTMFLNGLGIMSIKNVQEIKVFFPEHFKVELIKEFII</sequence>
<dbReference type="InterPro" id="IPR019988">
    <property type="entry name" value="GTP-bd_ribosome_bgen_YqeH"/>
</dbReference>
<name>Q8EVC2_MALP2</name>
<dbReference type="InterPro" id="IPR027417">
    <property type="entry name" value="P-loop_NTPase"/>
</dbReference>
<proteinExistence type="predicted"/>
<dbReference type="GO" id="GO:0005525">
    <property type="term" value="F:GTP binding"/>
    <property type="evidence" value="ECO:0007669"/>
    <property type="project" value="InterPro"/>
</dbReference>
<dbReference type="PANTHER" id="PTHR46434">
    <property type="entry name" value="GENETIC INTERACTOR OF PROHIBITINS 3, MITOCHONDRIAL"/>
    <property type="match status" value="1"/>
</dbReference>
<dbReference type="eggNOG" id="COG1161">
    <property type="taxonomic scope" value="Bacteria"/>
</dbReference>
<dbReference type="Gene3D" id="3.40.50.300">
    <property type="entry name" value="P-loop containing nucleotide triphosphate hydrolases"/>
    <property type="match status" value="1"/>
</dbReference>
<feature type="domain" description="G" evidence="1">
    <location>
        <begin position="159"/>
        <end position="231"/>
    </location>
</feature>
<dbReference type="NCBIfam" id="TIGR03597">
    <property type="entry name" value="GTPase_YqeH"/>
    <property type="match status" value="1"/>
</dbReference>
<evidence type="ECO:0000259" key="1">
    <source>
        <dbReference type="Pfam" id="PF01926"/>
    </source>
</evidence>
<dbReference type="InterPro" id="IPR006073">
    <property type="entry name" value="GTP-bd"/>
</dbReference>
<organism evidence="2 3">
    <name type="scientific">Malacoplasma penetrans (strain HF-2)</name>
    <name type="common">Mycoplasma penetrans</name>
    <dbReference type="NCBI Taxonomy" id="272633"/>
    <lineage>
        <taxon>Bacteria</taxon>
        <taxon>Bacillati</taxon>
        <taxon>Mycoplasmatota</taxon>
        <taxon>Mycoplasmoidales</taxon>
        <taxon>Mycoplasmoidaceae</taxon>
        <taxon>Malacoplasma</taxon>
    </lineage>
</organism>
<protein>
    <submittedName>
        <fullName evidence="2">Conserved hypothetical ATP/GTP-binding protein</fullName>
    </submittedName>
</protein>
<keyword evidence="3" id="KW-1185">Reference proteome</keyword>
<dbReference type="KEGG" id="mpe:MYPE6440"/>
<evidence type="ECO:0000313" key="2">
    <source>
        <dbReference type="EMBL" id="BAC44434.1"/>
    </source>
</evidence>
<dbReference type="AlphaFoldDB" id="Q8EVC2"/>
<dbReference type="FunCoup" id="Q8EVC2">
    <property type="interactions" value="184"/>
</dbReference>
<dbReference type="SUPFAM" id="SSF52540">
    <property type="entry name" value="P-loop containing nucleoside triphosphate hydrolases"/>
    <property type="match status" value="1"/>
</dbReference>
<dbReference type="STRING" id="272633.gene:10731763"/>
<dbReference type="InParanoid" id="Q8EVC2"/>
<gene>
    <name evidence="2" type="ordered locus">MYPE6440</name>
</gene>
<dbReference type="Pfam" id="PF01926">
    <property type="entry name" value="MMR_HSR1"/>
    <property type="match status" value="1"/>
</dbReference>
<dbReference type="CDD" id="cd01855">
    <property type="entry name" value="YqeH"/>
    <property type="match status" value="1"/>
</dbReference>
<dbReference type="HOGENOM" id="CLU_017878_0_2_14"/>
<dbReference type="PANTHER" id="PTHR46434:SF1">
    <property type="entry name" value="GENETIC INTERACTOR OF PROHIBITINS 3, MITOCHONDRIAL"/>
    <property type="match status" value="1"/>
</dbReference>